<comment type="subunit">
    <text evidence="3">Homodimer.</text>
</comment>
<evidence type="ECO:0000256" key="8">
    <source>
        <dbReference type="ARBA" id="ARBA00022833"/>
    </source>
</evidence>
<name>A0A7S7SP22_PALFE</name>
<dbReference type="Gene3D" id="3.50.30.50">
    <property type="entry name" value="Putative cyclase"/>
    <property type="match status" value="1"/>
</dbReference>
<dbReference type="InterPro" id="IPR037175">
    <property type="entry name" value="KFase_sf"/>
</dbReference>
<dbReference type="KEGG" id="pfer:IRI77_14485"/>
<accession>A0A7S7SP22</accession>
<evidence type="ECO:0000256" key="4">
    <source>
        <dbReference type="ARBA" id="ARBA00012930"/>
    </source>
</evidence>
<keyword evidence="6" id="KW-0479">Metal-binding</keyword>
<reference evidence="12 13" key="1">
    <citation type="submission" date="2020-10" db="EMBL/GenBank/DDBJ databases">
        <title>Complete genome sequence of Paludibaculum fermentans P105T, a facultatively anaerobic acidobacterium capable of dissimilatory Fe(III) reduction.</title>
        <authorList>
            <person name="Dedysh S.N."/>
            <person name="Beletsky A.V."/>
            <person name="Kulichevskaya I.S."/>
            <person name="Mardanov A.V."/>
            <person name="Ravin N.V."/>
        </authorList>
    </citation>
    <scope>NUCLEOTIDE SEQUENCE [LARGE SCALE GENOMIC DNA]</scope>
    <source>
        <strain evidence="12 13">P105</strain>
    </source>
</reference>
<evidence type="ECO:0000256" key="10">
    <source>
        <dbReference type="ARBA" id="ARBA00048496"/>
    </source>
</evidence>
<evidence type="ECO:0000313" key="12">
    <source>
        <dbReference type="EMBL" id="QOY91101.1"/>
    </source>
</evidence>
<dbReference type="GO" id="GO:0046872">
    <property type="term" value="F:metal ion binding"/>
    <property type="evidence" value="ECO:0007669"/>
    <property type="project" value="UniProtKB-KW"/>
</dbReference>
<gene>
    <name evidence="12" type="ORF">IRI77_14485</name>
</gene>
<evidence type="ECO:0000256" key="9">
    <source>
        <dbReference type="ARBA" id="ARBA00023079"/>
    </source>
</evidence>
<organism evidence="12 13">
    <name type="scientific">Paludibaculum fermentans</name>
    <dbReference type="NCBI Taxonomy" id="1473598"/>
    <lineage>
        <taxon>Bacteria</taxon>
        <taxon>Pseudomonadati</taxon>
        <taxon>Acidobacteriota</taxon>
        <taxon>Terriglobia</taxon>
        <taxon>Bryobacterales</taxon>
        <taxon>Bryobacteraceae</taxon>
        <taxon>Paludibaculum</taxon>
    </lineage>
</organism>
<evidence type="ECO:0000256" key="2">
    <source>
        <dbReference type="ARBA" id="ARBA00002204"/>
    </source>
</evidence>
<dbReference type="GO" id="GO:0004061">
    <property type="term" value="F:arylformamidase activity"/>
    <property type="evidence" value="ECO:0007669"/>
    <property type="project" value="UniProtKB-EC"/>
</dbReference>
<comment type="cofactor">
    <cofactor evidence="1">
        <name>Zn(2+)</name>
        <dbReference type="ChEBI" id="CHEBI:29105"/>
    </cofactor>
</comment>
<dbReference type="Pfam" id="PF04199">
    <property type="entry name" value="Cyclase"/>
    <property type="match status" value="1"/>
</dbReference>
<dbReference type="EMBL" id="CP063849">
    <property type="protein sequence ID" value="QOY91101.1"/>
    <property type="molecule type" value="Genomic_DNA"/>
</dbReference>
<comment type="catalytic activity">
    <reaction evidence="10">
        <text>N-formyl-L-kynurenine + H2O = L-kynurenine + formate + H(+)</text>
        <dbReference type="Rhea" id="RHEA:13009"/>
        <dbReference type="ChEBI" id="CHEBI:15377"/>
        <dbReference type="ChEBI" id="CHEBI:15378"/>
        <dbReference type="ChEBI" id="CHEBI:15740"/>
        <dbReference type="ChEBI" id="CHEBI:57959"/>
        <dbReference type="ChEBI" id="CHEBI:58629"/>
        <dbReference type="EC" id="3.5.1.9"/>
    </reaction>
</comment>
<comment type="pathway">
    <text evidence="11">Amino-acid degradation; L-tryptophan degradation via kynurenine pathway; L-kynurenine from L-tryptophan: step 2/2.</text>
</comment>
<evidence type="ECO:0000313" key="13">
    <source>
        <dbReference type="Proteomes" id="UP000593892"/>
    </source>
</evidence>
<dbReference type="PANTHER" id="PTHR31118">
    <property type="entry name" value="CYCLASE-LIKE PROTEIN 2"/>
    <property type="match status" value="1"/>
</dbReference>
<keyword evidence="13" id="KW-1185">Reference proteome</keyword>
<proteinExistence type="predicted"/>
<dbReference type="AlphaFoldDB" id="A0A7S7SP22"/>
<dbReference type="FunFam" id="3.50.30.50:FF:000001">
    <property type="entry name" value="Kynurenine formamidase"/>
    <property type="match status" value="1"/>
</dbReference>
<evidence type="ECO:0000256" key="3">
    <source>
        <dbReference type="ARBA" id="ARBA00011738"/>
    </source>
</evidence>
<sequence length="209" mass="22878">MSWIDISTPIRSDMVVWPGDTPVRVEQTMSLDRGDPFNLTVLGMTAHSGTHVDAPRHFLADGVSMEHMPLDQLMGPAVVIEVDDPQAVRARHVPDDLPPGARVIFKTRNSREYLTQTGFVEEFVYVSEEAALKLAAARVRMVGVDYLSVGGFQNDLRETHVALLGAGIYVIEGLVLTHIEPGSYELVCLPLLIPGSDGSPARALIRRLP</sequence>
<evidence type="ECO:0000256" key="1">
    <source>
        <dbReference type="ARBA" id="ARBA00001947"/>
    </source>
</evidence>
<dbReference type="RefSeq" id="WP_194452756.1">
    <property type="nucleotide sequence ID" value="NZ_CP063849.1"/>
</dbReference>
<evidence type="ECO:0000256" key="6">
    <source>
        <dbReference type="ARBA" id="ARBA00022723"/>
    </source>
</evidence>
<dbReference type="GO" id="GO:0019441">
    <property type="term" value="P:L-tryptophan catabolic process to kynurenine"/>
    <property type="evidence" value="ECO:0007669"/>
    <property type="project" value="InterPro"/>
</dbReference>
<protein>
    <recommendedName>
        <fullName evidence="5">Kynurenine formamidase</fullName>
        <ecNumber evidence="4">3.5.1.9</ecNumber>
    </recommendedName>
</protein>
<comment type="function">
    <text evidence="2">Catalyzes the hydrolysis of N-formyl-L-kynurenine to L-kynurenine, the second step in the kynurenine pathway of tryptophan degradation.</text>
</comment>
<keyword evidence="7" id="KW-0378">Hydrolase</keyword>
<keyword evidence="8" id="KW-0862">Zinc</keyword>
<dbReference type="Proteomes" id="UP000593892">
    <property type="component" value="Chromosome"/>
</dbReference>
<evidence type="ECO:0000256" key="7">
    <source>
        <dbReference type="ARBA" id="ARBA00022801"/>
    </source>
</evidence>
<evidence type="ECO:0000256" key="5">
    <source>
        <dbReference type="ARBA" id="ARBA00014889"/>
    </source>
</evidence>
<dbReference type="InterPro" id="IPR007325">
    <property type="entry name" value="KFase/CYL"/>
</dbReference>
<dbReference type="SUPFAM" id="SSF102198">
    <property type="entry name" value="Putative cyclase"/>
    <property type="match status" value="1"/>
</dbReference>
<keyword evidence="9" id="KW-0823">Tryptophan catabolism</keyword>
<dbReference type="PANTHER" id="PTHR31118:SF32">
    <property type="entry name" value="KYNURENINE FORMAMIDASE"/>
    <property type="match status" value="1"/>
</dbReference>
<evidence type="ECO:0000256" key="11">
    <source>
        <dbReference type="ARBA" id="ARBA00060547"/>
    </source>
</evidence>
<dbReference type="EC" id="3.5.1.9" evidence="4"/>